<reference evidence="1 2" key="1">
    <citation type="submission" date="2019-08" db="EMBL/GenBank/DDBJ databases">
        <title>Whole genome of Aphis craccivora.</title>
        <authorList>
            <person name="Voronova N.V."/>
            <person name="Shulinski R.S."/>
            <person name="Bandarenka Y.V."/>
            <person name="Zhorov D.G."/>
            <person name="Warner D."/>
        </authorList>
    </citation>
    <scope>NUCLEOTIDE SEQUENCE [LARGE SCALE GENOMIC DNA]</scope>
    <source>
        <strain evidence="1">180601</strain>
        <tissue evidence="1">Whole Body</tissue>
    </source>
</reference>
<protein>
    <submittedName>
        <fullName evidence="1">THAP domain-containing protein 6-like</fullName>
    </submittedName>
</protein>
<evidence type="ECO:0000313" key="2">
    <source>
        <dbReference type="Proteomes" id="UP000478052"/>
    </source>
</evidence>
<dbReference type="Proteomes" id="UP000478052">
    <property type="component" value="Unassembled WGS sequence"/>
</dbReference>
<dbReference type="AlphaFoldDB" id="A0A6G0Z140"/>
<accession>A0A6G0Z140</accession>
<organism evidence="1 2">
    <name type="scientific">Aphis craccivora</name>
    <name type="common">Cowpea aphid</name>
    <dbReference type="NCBI Taxonomy" id="307492"/>
    <lineage>
        <taxon>Eukaryota</taxon>
        <taxon>Metazoa</taxon>
        <taxon>Ecdysozoa</taxon>
        <taxon>Arthropoda</taxon>
        <taxon>Hexapoda</taxon>
        <taxon>Insecta</taxon>
        <taxon>Pterygota</taxon>
        <taxon>Neoptera</taxon>
        <taxon>Paraneoptera</taxon>
        <taxon>Hemiptera</taxon>
        <taxon>Sternorrhyncha</taxon>
        <taxon>Aphidomorpha</taxon>
        <taxon>Aphidoidea</taxon>
        <taxon>Aphididae</taxon>
        <taxon>Aphidini</taxon>
        <taxon>Aphis</taxon>
        <taxon>Aphis</taxon>
    </lineage>
</organism>
<gene>
    <name evidence="1" type="ORF">FWK35_00008376</name>
</gene>
<dbReference type="EMBL" id="VUJU01001694">
    <property type="protein sequence ID" value="KAF0764229.1"/>
    <property type="molecule type" value="Genomic_DNA"/>
</dbReference>
<evidence type="ECO:0000313" key="1">
    <source>
        <dbReference type="EMBL" id="KAF0764229.1"/>
    </source>
</evidence>
<comment type="caution">
    <text evidence="1">The sequence shown here is derived from an EMBL/GenBank/DDBJ whole genome shotgun (WGS) entry which is preliminary data.</text>
</comment>
<name>A0A6G0Z140_APHCR</name>
<sequence length="130" mass="15221">MMDDIGDVHIPIIDHCSDSNNSIVVKSENIDNEHQILSTPQKDSSKKKRKLFRYCGDFSEHDLETPRKRKLFWNVYQKSCQEKNMRIRLLAQKTRRLKSQIDTLNNLVEELQIQKKTNAICSCMIKAEAI</sequence>
<keyword evidence="2" id="KW-1185">Reference proteome</keyword>
<dbReference type="OrthoDB" id="6597202at2759"/>
<proteinExistence type="predicted"/>